<name>A0A517R327_9PLAN</name>
<organism evidence="1 2">
    <name type="scientific">Stratiformator vulcanicus</name>
    <dbReference type="NCBI Taxonomy" id="2527980"/>
    <lineage>
        <taxon>Bacteria</taxon>
        <taxon>Pseudomonadati</taxon>
        <taxon>Planctomycetota</taxon>
        <taxon>Planctomycetia</taxon>
        <taxon>Planctomycetales</taxon>
        <taxon>Planctomycetaceae</taxon>
        <taxon>Stratiformator</taxon>
    </lineage>
</organism>
<evidence type="ECO:0000313" key="2">
    <source>
        <dbReference type="Proteomes" id="UP000317318"/>
    </source>
</evidence>
<dbReference type="OrthoDB" id="210749at2"/>
<keyword evidence="2" id="KW-1185">Reference proteome</keyword>
<sequence>MKRWLASLFIGGYLSALGVGLVSHTMEWGTGRHPAMYYIVWDMFCGWTSWDVRLEVIGEGVSGKYYSLAPGPWGGINTHGRLDRRDYDVGGLACCRIALNTLKHTSHEEIARIFVVERAWNKKYNIPDHLWEERFEEPRDPHYYHKIYHVISGEGVLLSSQPNWLTHYTSVAQNADPRLQSQMRTRQPFYLLDMAAANNSGQELSSQP</sequence>
<dbReference type="KEGG" id="svp:Pan189_26720"/>
<dbReference type="RefSeq" id="WP_145364399.1">
    <property type="nucleotide sequence ID" value="NZ_CP036268.1"/>
</dbReference>
<dbReference type="EMBL" id="CP036268">
    <property type="protein sequence ID" value="QDT38282.1"/>
    <property type="molecule type" value="Genomic_DNA"/>
</dbReference>
<gene>
    <name evidence="1" type="ORF">Pan189_26720</name>
</gene>
<proteinExistence type="predicted"/>
<accession>A0A517R327</accession>
<reference evidence="1 2" key="1">
    <citation type="submission" date="2019-02" db="EMBL/GenBank/DDBJ databases">
        <title>Deep-cultivation of Planctomycetes and their phenomic and genomic characterization uncovers novel biology.</title>
        <authorList>
            <person name="Wiegand S."/>
            <person name="Jogler M."/>
            <person name="Boedeker C."/>
            <person name="Pinto D."/>
            <person name="Vollmers J."/>
            <person name="Rivas-Marin E."/>
            <person name="Kohn T."/>
            <person name="Peeters S.H."/>
            <person name="Heuer A."/>
            <person name="Rast P."/>
            <person name="Oberbeckmann S."/>
            <person name="Bunk B."/>
            <person name="Jeske O."/>
            <person name="Meyerdierks A."/>
            <person name="Storesund J.E."/>
            <person name="Kallscheuer N."/>
            <person name="Luecker S."/>
            <person name="Lage O.M."/>
            <person name="Pohl T."/>
            <person name="Merkel B.J."/>
            <person name="Hornburger P."/>
            <person name="Mueller R.-W."/>
            <person name="Bruemmer F."/>
            <person name="Labrenz M."/>
            <person name="Spormann A.M."/>
            <person name="Op den Camp H."/>
            <person name="Overmann J."/>
            <person name="Amann R."/>
            <person name="Jetten M.S.M."/>
            <person name="Mascher T."/>
            <person name="Medema M.H."/>
            <person name="Devos D.P."/>
            <person name="Kaster A.-K."/>
            <person name="Ovreas L."/>
            <person name="Rohde M."/>
            <person name="Galperin M.Y."/>
            <person name="Jogler C."/>
        </authorList>
    </citation>
    <scope>NUCLEOTIDE SEQUENCE [LARGE SCALE GENOMIC DNA]</scope>
    <source>
        <strain evidence="1 2">Pan189</strain>
    </source>
</reference>
<protein>
    <submittedName>
        <fullName evidence="1">Uncharacterized protein</fullName>
    </submittedName>
</protein>
<evidence type="ECO:0000313" key="1">
    <source>
        <dbReference type="EMBL" id="QDT38282.1"/>
    </source>
</evidence>
<dbReference type="AlphaFoldDB" id="A0A517R327"/>
<dbReference type="Proteomes" id="UP000317318">
    <property type="component" value="Chromosome"/>
</dbReference>